<reference evidence="1 2" key="1">
    <citation type="submission" date="2018-03" db="EMBL/GenBank/DDBJ databases">
        <title>Genomic Encyclopedia of Archaeal and Bacterial Type Strains, Phase II (KMG-II): from individual species to whole genera.</title>
        <authorList>
            <person name="Goeker M."/>
        </authorList>
    </citation>
    <scope>NUCLEOTIDE SEQUENCE [LARGE SCALE GENOMIC DNA]</scope>
    <source>
        <strain evidence="1 2">DSM 24859</strain>
    </source>
</reference>
<gene>
    <name evidence="1" type="ORF">CLV51_104143</name>
</gene>
<dbReference type="EMBL" id="PYAW01000004">
    <property type="protein sequence ID" value="PSL45441.1"/>
    <property type="molecule type" value="Genomic_DNA"/>
</dbReference>
<dbReference type="Proteomes" id="UP000240971">
    <property type="component" value="Unassembled WGS sequence"/>
</dbReference>
<evidence type="ECO:0000313" key="2">
    <source>
        <dbReference type="Proteomes" id="UP000240971"/>
    </source>
</evidence>
<comment type="caution">
    <text evidence="1">The sequence shown here is derived from an EMBL/GenBank/DDBJ whole genome shotgun (WGS) entry which is preliminary data.</text>
</comment>
<sequence>MNSFPVFIPKQGEKRAYLDCKRLKAKKLYQNKWDVFDRDENAAIQE</sequence>
<proteinExistence type="predicted"/>
<name>A0A2P8HGU8_CHINA</name>
<organism evidence="1 2">
    <name type="scientific">Chitinophaga niastensis</name>
    <dbReference type="NCBI Taxonomy" id="536980"/>
    <lineage>
        <taxon>Bacteria</taxon>
        <taxon>Pseudomonadati</taxon>
        <taxon>Bacteroidota</taxon>
        <taxon>Chitinophagia</taxon>
        <taxon>Chitinophagales</taxon>
        <taxon>Chitinophagaceae</taxon>
        <taxon>Chitinophaga</taxon>
    </lineage>
</organism>
<dbReference type="AlphaFoldDB" id="A0A2P8HGU8"/>
<keyword evidence="2" id="KW-1185">Reference proteome</keyword>
<accession>A0A2P8HGU8</accession>
<evidence type="ECO:0000313" key="1">
    <source>
        <dbReference type="EMBL" id="PSL45441.1"/>
    </source>
</evidence>
<protein>
    <submittedName>
        <fullName evidence="1">Uncharacterized protein</fullName>
    </submittedName>
</protein>